<organism evidence="1">
    <name type="scientific">Woronichinia naegeliana WA131</name>
    <dbReference type="NCBI Taxonomy" id="2824559"/>
    <lineage>
        <taxon>Bacteria</taxon>
        <taxon>Bacillati</taxon>
        <taxon>Cyanobacteriota</taxon>
        <taxon>Cyanophyceae</taxon>
        <taxon>Synechococcales</taxon>
        <taxon>Coelosphaeriaceae</taxon>
        <taxon>Woronichinia</taxon>
    </lineage>
</organism>
<dbReference type="AlphaFoldDB" id="A0A977PW72"/>
<name>A0A977PW72_9CYAN</name>
<dbReference type="EMBL" id="CP073041">
    <property type="protein sequence ID" value="UXE61359.1"/>
    <property type="molecule type" value="Genomic_DNA"/>
</dbReference>
<evidence type="ECO:0000313" key="1">
    <source>
        <dbReference type="EMBL" id="UXE61359.1"/>
    </source>
</evidence>
<protein>
    <submittedName>
        <fullName evidence="1">Uncharacterized protein</fullName>
    </submittedName>
</protein>
<accession>A0A977PW72</accession>
<proteinExistence type="predicted"/>
<reference evidence="1" key="1">
    <citation type="submission" date="2021-04" db="EMBL/GenBank/DDBJ databases">
        <title>Genome sequence of Woronichinia naegeliana from Washington state freshwater lake bloom.</title>
        <authorList>
            <person name="Dreher T.W."/>
        </authorList>
    </citation>
    <scope>NUCLEOTIDE SEQUENCE</scope>
    <source>
        <strain evidence="1">WA131</strain>
    </source>
</reference>
<dbReference type="Proteomes" id="UP001065613">
    <property type="component" value="Chromosome"/>
</dbReference>
<dbReference type="KEGG" id="wna:KA717_39455"/>
<sequence length="314" mass="36407">MTEIPRCSLWILVARTDIPFLMHTIPHLVRMSNFPFEERVLAVDTAPLTGEKINRPGIGSMEDLRQRTAELLQAGVVNRVVDINYDSVYHQRVYRKHFGTFLPFTHNYKGYPILGSIFTIEDCKSDYMLHFDSDMLLYQQAGYSWIEEGMKLMANHPELMSIQPLPGSSKEDGTIYQSVPYIKDGEGFCKFKFFGSRTYLINRKRFDELLPLPIVLRPYRNQLLNQLPISLKAFYSNLTGKGAFDSWEIMVSRKLEQSHYFRGALSNPKAWTLHPKDRSIEFIQALPQIIARIEVGDFPPEQAGHYDLISELWY</sequence>
<gene>
    <name evidence="1" type="ORF">KA717_39455</name>
</gene>